<comment type="similarity">
    <text evidence="1">Belongs to the CdaR family.</text>
</comment>
<evidence type="ECO:0000313" key="3">
    <source>
        <dbReference type="EMBL" id="CCU78681.1"/>
    </source>
</evidence>
<dbReference type="InterPro" id="IPR041522">
    <property type="entry name" value="CdaR_GGDEF"/>
</dbReference>
<proteinExistence type="inferred from homology"/>
<dbReference type="InterPro" id="IPR012914">
    <property type="entry name" value="PucR_dom"/>
</dbReference>
<feature type="domain" description="GGDEF" evidence="2">
    <location>
        <begin position="296"/>
        <end position="429"/>
    </location>
</feature>
<organism evidence="3 4">
    <name type="scientific">Halanaerobium saccharolyticum subsp. saccharolyticum DSM 6643</name>
    <dbReference type="NCBI Taxonomy" id="1293054"/>
    <lineage>
        <taxon>Bacteria</taxon>
        <taxon>Bacillati</taxon>
        <taxon>Bacillota</taxon>
        <taxon>Clostridia</taxon>
        <taxon>Halanaerobiales</taxon>
        <taxon>Halanaerobiaceae</taxon>
        <taxon>Halanaerobium</taxon>
    </lineage>
</organism>
<reference evidence="4" key="1">
    <citation type="journal article" date="2013" name="Genome Announc.">
        <title>Genome Sequence of Halanaerobium saccharolyticum subsp. saccharolyticum Strain DSM 6643T, a Halophilic Hydrogen-Producing Bacterium.</title>
        <authorList>
            <person name="Kivisto A."/>
            <person name="Larjo A."/>
            <person name="Ciranna A."/>
            <person name="Santala V."/>
            <person name="Roos C."/>
            <person name="Karp M."/>
        </authorList>
    </citation>
    <scope>NUCLEOTIDE SEQUENCE [LARGE SCALE GENOMIC DNA]</scope>
    <source>
        <strain evidence="4">DSM 6643</strain>
    </source>
</reference>
<dbReference type="Pfam" id="PF13556">
    <property type="entry name" value="HTH_30"/>
    <property type="match status" value="1"/>
</dbReference>
<dbReference type="AlphaFoldDB" id="M5DZH7"/>
<dbReference type="PANTHER" id="PTHR33744">
    <property type="entry name" value="CARBOHYDRATE DIACID REGULATOR"/>
    <property type="match status" value="1"/>
</dbReference>
<dbReference type="InterPro" id="IPR000160">
    <property type="entry name" value="GGDEF_dom"/>
</dbReference>
<dbReference type="Pfam" id="PF17853">
    <property type="entry name" value="GGDEF_2"/>
    <property type="match status" value="1"/>
</dbReference>
<dbReference type="InParanoid" id="M5DZH7"/>
<name>M5DZH7_9FIRM</name>
<dbReference type="PANTHER" id="PTHR33744:SF1">
    <property type="entry name" value="DNA-BINDING TRANSCRIPTIONAL ACTIVATOR ADER"/>
    <property type="match status" value="1"/>
</dbReference>
<dbReference type="EMBL" id="CAUI01000005">
    <property type="protein sequence ID" value="CCU78681.1"/>
    <property type="molecule type" value="Genomic_DNA"/>
</dbReference>
<protein>
    <submittedName>
        <fullName evidence="3">Purine catabolism PurC-like</fullName>
    </submittedName>
</protein>
<sequence>MNIKEMIELEQMAGMKILAGEKGINRKVVTVSVMDAPDIYNWIKGGEFLITTAFVMRNNPLELKDLIIKLEKRGAAGFGIKIGRFIDKLPDEVLETADKLNFPIVFIPNRFSFVDVINPVLSKLVNVQADRLEISEKIHNSFTDIVLEGGDTEKILDTLKSIIHKDTIFIDEFFCKRFFSKIKPEIKEEIENKRTDYFKNNFLYLPLKVDKKTFGYLIVLDETISGNDINNKMKYEKIALEHALTILKLDLQKRISKHEVEEKYRDKFIHDLIFSNIKSKREVLHQSELYNWEFESKYCVVDVDIDNFKKQIVRKDFKKINSCLKKLREDMYRYIIYNFKKIFNKPIYTTFSDNIIFLISNSEINKNLESKLISLQKKVKDKYDYTVTIGIGNSVKNLSEVDVSYQEAKKTVSLIRKINGDNSIKKYNNLISFRLLDSITDASFVKEFLSIFIKKINKYDNEHDGELLLTLEVLIKNNWNLSKTSEKLFIHYNTIKYRLKKIEELLSLDLSKHQNRLNISLALHLIQLQKNK</sequence>
<dbReference type="InterPro" id="IPR042070">
    <property type="entry name" value="PucR_C-HTH_sf"/>
</dbReference>
<gene>
    <name evidence="3" type="ORF">HSACCH_00820</name>
</gene>
<dbReference type="Pfam" id="PF07905">
    <property type="entry name" value="PucR"/>
    <property type="match status" value="1"/>
</dbReference>
<keyword evidence="4" id="KW-1185">Reference proteome</keyword>
<dbReference type="Proteomes" id="UP000012063">
    <property type="component" value="Unassembled WGS sequence"/>
</dbReference>
<dbReference type="eggNOG" id="COG3835">
    <property type="taxonomic scope" value="Bacteria"/>
</dbReference>
<dbReference type="RefSeq" id="WP_005488065.1">
    <property type="nucleotide sequence ID" value="NZ_CAUI01000005.1"/>
</dbReference>
<evidence type="ECO:0000259" key="2">
    <source>
        <dbReference type="PROSITE" id="PS50887"/>
    </source>
</evidence>
<evidence type="ECO:0000256" key="1">
    <source>
        <dbReference type="ARBA" id="ARBA00006754"/>
    </source>
</evidence>
<dbReference type="InterPro" id="IPR025736">
    <property type="entry name" value="PucR_C-HTH_dom"/>
</dbReference>
<dbReference type="OrthoDB" id="1969285at2"/>
<dbReference type="InterPro" id="IPR051448">
    <property type="entry name" value="CdaR-like_regulators"/>
</dbReference>
<dbReference type="Gene3D" id="1.10.10.2840">
    <property type="entry name" value="PucR C-terminal helix-turn-helix domain"/>
    <property type="match status" value="1"/>
</dbReference>
<comment type="caution">
    <text evidence="3">The sequence shown here is derived from an EMBL/GenBank/DDBJ whole genome shotgun (WGS) entry which is preliminary data.</text>
</comment>
<dbReference type="STRING" id="1293054.HSACCH_00820"/>
<accession>M5DZH7</accession>
<dbReference type="FunCoup" id="M5DZH7">
    <property type="interactions" value="19"/>
</dbReference>
<evidence type="ECO:0000313" key="4">
    <source>
        <dbReference type="Proteomes" id="UP000012063"/>
    </source>
</evidence>
<dbReference type="PROSITE" id="PS50887">
    <property type="entry name" value="GGDEF"/>
    <property type="match status" value="1"/>
</dbReference>